<keyword evidence="1" id="KW-0812">Transmembrane</keyword>
<evidence type="ECO:0008006" key="4">
    <source>
        <dbReference type="Google" id="ProtNLM"/>
    </source>
</evidence>
<name>A0ABT4CYQ6_9CLOT</name>
<dbReference type="SUPFAM" id="SSF82171">
    <property type="entry name" value="DPP6 N-terminal domain-like"/>
    <property type="match status" value="1"/>
</dbReference>
<feature type="transmembrane region" description="Helical" evidence="1">
    <location>
        <begin position="7"/>
        <end position="29"/>
    </location>
</feature>
<sequence length="438" mass="50710">MNKSKKIFALKIGIPVILAVGCISITWIFNTKTLVASDKTVVVCEDASELNISDDKPLQIVQRRKIADISGLHDIFGFNEKNQAIVGIGLGKEEFEKKYKDKKRTEMSDEENDEAYNDIHGKLYKFDLETLKKIPLKNGKDIVDAEDVTAGFSPDKTKFEYTFNKKQYIYDIKNDTSKSYYNREMCGVWSQDGNFIINRVAFGSNESSNNLYVYDVKNNIIKKIHIDDKVFVYCMNFYSEDGKKIYFLGEQSKEDNVSIRIQGIFKVNIDTEKVEPVMLLPYFNNKKGSRRNKNRIYDDYNLIDGEKKIIFEGRLNEEDGIFIYDIESKRFHKLIASPEKGVAFSYWLSPDKAKVIYTISRKKGNKRFWNLYGAKISGNKLINRISLCKDIDLGGIVANMIQWSSNSKKIIFFEQNSEYNKNDFNISDRNIINMITFK</sequence>
<keyword evidence="3" id="KW-1185">Reference proteome</keyword>
<comment type="caution">
    <text evidence="2">The sequence shown here is derived from an EMBL/GenBank/DDBJ whole genome shotgun (WGS) entry which is preliminary data.</text>
</comment>
<keyword evidence="1" id="KW-0472">Membrane</keyword>
<dbReference type="RefSeq" id="WP_268040388.1">
    <property type="nucleotide sequence ID" value="NZ_JAPQER010000002.1"/>
</dbReference>
<evidence type="ECO:0000313" key="3">
    <source>
        <dbReference type="Proteomes" id="UP001078443"/>
    </source>
</evidence>
<dbReference type="PROSITE" id="PS51257">
    <property type="entry name" value="PROKAR_LIPOPROTEIN"/>
    <property type="match status" value="1"/>
</dbReference>
<protein>
    <recommendedName>
        <fullName evidence="4">Lipoprotein</fullName>
    </recommendedName>
</protein>
<keyword evidence="1" id="KW-1133">Transmembrane helix</keyword>
<dbReference type="Proteomes" id="UP001078443">
    <property type="component" value="Unassembled WGS sequence"/>
</dbReference>
<accession>A0ABT4CYQ6</accession>
<evidence type="ECO:0000313" key="2">
    <source>
        <dbReference type="EMBL" id="MCY6484114.1"/>
    </source>
</evidence>
<evidence type="ECO:0000256" key="1">
    <source>
        <dbReference type="SAM" id="Phobius"/>
    </source>
</evidence>
<dbReference type="InterPro" id="IPR011042">
    <property type="entry name" value="6-blade_b-propeller_TolB-like"/>
</dbReference>
<dbReference type="EMBL" id="JAPQER010000002">
    <property type="protein sequence ID" value="MCY6484114.1"/>
    <property type="molecule type" value="Genomic_DNA"/>
</dbReference>
<reference evidence="2" key="1">
    <citation type="submission" date="2022-12" db="EMBL/GenBank/DDBJ databases">
        <authorList>
            <person name="Wang J."/>
        </authorList>
    </citation>
    <scope>NUCLEOTIDE SEQUENCE</scope>
    <source>
        <strain evidence="2">HY-45-18</strain>
    </source>
</reference>
<dbReference type="Gene3D" id="2.120.10.30">
    <property type="entry name" value="TolB, C-terminal domain"/>
    <property type="match status" value="1"/>
</dbReference>
<organism evidence="2 3">
    <name type="scientific">Clostridium aestuarii</name>
    <dbReference type="NCBI Taxonomy" id="338193"/>
    <lineage>
        <taxon>Bacteria</taxon>
        <taxon>Bacillati</taxon>
        <taxon>Bacillota</taxon>
        <taxon>Clostridia</taxon>
        <taxon>Eubacteriales</taxon>
        <taxon>Clostridiaceae</taxon>
        <taxon>Clostridium</taxon>
    </lineage>
</organism>
<proteinExistence type="predicted"/>
<gene>
    <name evidence="2" type="ORF">OW763_07075</name>
</gene>